<feature type="domain" description="DUF559" evidence="1">
    <location>
        <begin position="229"/>
        <end position="278"/>
    </location>
</feature>
<sequence>MTTLTVPDSPFSLADAAEIGLSADDVYRMIDNGVVRRVVHGAFIPASTPDTPQTRAAAVARVVAPHHVVIDRTAALIHGVNVLTYAELDLDVDLETCALRGHTRSRRTGIDGHIRDLVPADIMTIGGVTVTVPIRTGCDLGCNLRRREAFAAMCALAREHGLVAADFLHMLPRYRGRRGVRQLKDLAPLVEPRVESAREAWTLLAIHDAGLPSPRPQFWIEIDGAPTFRLDFAYEHARVCVEYDGIDAHDLTAEQRRYDAERRRWLRDHGWTVIVVRRGDFTGDNLDRWLRELRAALRPAMTNRRW</sequence>
<dbReference type="InterPro" id="IPR007569">
    <property type="entry name" value="DUF559"/>
</dbReference>
<gene>
    <name evidence="2" type="ORF">UG56_019270</name>
</gene>
<dbReference type="AlphaFoldDB" id="A0A1J4N0F0"/>
<dbReference type="SUPFAM" id="SSF52980">
    <property type="entry name" value="Restriction endonuclease-like"/>
    <property type="match status" value="1"/>
</dbReference>
<proteinExistence type="predicted"/>
<evidence type="ECO:0000259" key="1">
    <source>
        <dbReference type="Pfam" id="PF04480"/>
    </source>
</evidence>
<evidence type="ECO:0000313" key="2">
    <source>
        <dbReference type="EMBL" id="OIJ25062.1"/>
    </source>
</evidence>
<organism evidence="2 3">
    <name type="scientific">Nocardioides luteus</name>
    <dbReference type="NCBI Taxonomy" id="1844"/>
    <lineage>
        <taxon>Bacteria</taxon>
        <taxon>Bacillati</taxon>
        <taxon>Actinomycetota</taxon>
        <taxon>Actinomycetes</taxon>
        <taxon>Propionibacteriales</taxon>
        <taxon>Nocardioidaceae</taxon>
        <taxon>Nocardioides</taxon>
    </lineage>
</organism>
<name>A0A1J4N0F0_9ACTN</name>
<dbReference type="STRING" id="1844.UG56_019270"/>
<reference evidence="2" key="1">
    <citation type="submission" date="2016-10" db="EMBL/GenBank/DDBJ databases">
        <title>Draft Genome Sequence of Nocardioides luteus Strain BAFB, an Alkane-Degrading Bacterium Isolated from JP-7 Polluted Soil.</title>
        <authorList>
            <person name="Brown L."/>
            <person name="Ruiz O.N."/>
            <person name="Gunasekera T."/>
        </authorList>
    </citation>
    <scope>NUCLEOTIDE SEQUENCE [LARGE SCALE GENOMIC DNA]</scope>
    <source>
        <strain evidence="2">BAFB</strain>
    </source>
</reference>
<accession>A0A1J4N0F0</accession>
<protein>
    <recommendedName>
        <fullName evidence="1">DUF559 domain-containing protein</fullName>
    </recommendedName>
</protein>
<dbReference type="Gene3D" id="3.40.960.10">
    <property type="entry name" value="VSR Endonuclease"/>
    <property type="match status" value="1"/>
</dbReference>
<dbReference type="Pfam" id="PF04480">
    <property type="entry name" value="DUF559"/>
    <property type="match status" value="1"/>
</dbReference>
<dbReference type="EMBL" id="JZDQ02000029">
    <property type="protein sequence ID" value="OIJ25062.1"/>
    <property type="molecule type" value="Genomic_DNA"/>
</dbReference>
<comment type="caution">
    <text evidence="2">The sequence shown here is derived from an EMBL/GenBank/DDBJ whole genome shotgun (WGS) entry which is preliminary data.</text>
</comment>
<keyword evidence="3" id="KW-1185">Reference proteome</keyword>
<dbReference type="OrthoDB" id="5517693at2"/>
<dbReference type="InterPro" id="IPR011335">
    <property type="entry name" value="Restrct_endonuc-II-like"/>
</dbReference>
<dbReference type="Proteomes" id="UP000033772">
    <property type="component" value="Unassembled WGS sequence"/>
</dbReference>
<dbReference type="RefSeq" id="WP_045550383.1">
    <property type="nucleotide sequence ID" value="NZ_JZDQ02000029.1"/>
</dbReference>
<evidence type="ECO:0000313" key="3">
    <source>
        <dbReference type="Proteomes" id="UP000033772"/>
    </source>
</evidence>